<evidence type="ECO:0000313" key="2">
    <source>
        <dbReference type="EMBL" id="CAF0905839.1"/>
    </source>
</evidence>
<feature type="region of interest" description="Disordered" evidence="1">
    <location>
        <begin position="288"/>
        <end position="345"/>
    </location>
</feature>
<organism evidence="2 4">
    <name type="scientific">Adineta steineri</name>
    <dbReference type="NCBI Taxonomy" id="433720"/>
    <lineage>
        <taxon>Eukaryota</taxon>
        <taxon>Metazoa</taxon>
        <taxon>Spiralia</taxon>
        <taxon>Gnathifera</taxon>
        <taxon>Rotifera</taxon>
        <taxon>Eurotatoria</taxon>
        <taxon>Bdelloidea</taxon>
        <taxon>Adinetida</taxon>
        <taxon>Adinetidae</taxon>
        <taxon>Adineta</taxon>
    </lineage>
</organism>
<feature type="compositionally biased region" description="Basic and acidic residues" evidence="1">
    <location>
        <begin position="264"/>
        <end position="275"/>
    </location>
</feature>
<accession>A0A813ZY93</accession>
<evidence type="ECO:0000313" key="4">
    <source>
        <dbReference type="Proteomes" id="UP000663891"/>
    </source>
</evidence>
<feature type="compositionally biased region" description="Basic residues" evidence="1">
    <location>
        <begin position="325"/>
        <end position="345"/>
    </location>
</feature>
<protein>
    <recommendedName>
        <fullName evidence="5">snRNA-activating protein complex subunit 1</fullName>
    </recommendedName>
</protein>
<feature type="compositionally biased region" description="Acidic residues" evidence="1">
    <location>
        <begin position="288"/>
        <end position="306"/>
    </location>
</feature>
<dbReference type="OrthoDB" id="20127at2759"/>
<proteinExistence type="predicted"/>
<dbReference type="Proteomes" id="UP000663881">
    <property type="component" value="Unassembled WGS sequence"/>
</dbReference>
<dbReference type="GO" id="GO:0019185">
    <property type="term" value="C:snRNA-activating protein complex"/>
    <property type="evidence" value="ECO:0007669"/>
    <property type="project" value="TreeGrafter"/>
</dbReference>
<dbReference type="Proteomes" id="UP000663891">
    <property type="component" value="Unassembled WGS sequence"/>
</dbReference>
<dbReference type="EMBL" id="CAJOAY010000137">
    <property type="protein sequence ID" value="CAF3555308.1"/>
    <property type="molecule type" value="Genomic_DNA"/>
</dbReference>
<name>A0A813ZY93_9BILA</name>
<feature type="compositionally biased region" description="Acidic residues" evidence="1">
    <location>
        <begin position="238"/>
        <end position="251"/>
    </location>
</feature>
<dbReference type="GO" id="GO:0042795">
    <property type="term" value="P:snRNA transcription by RNA polymerase II"/>
    <property type="evidence" value="ECO:0007669"/>
    <property type="project" value="TreeGrafter"/>
</dbReference>
<dbReference type="Pfam" id="PF09808">
    <property type="entry name" value="SNAPC1"/>
    <property type="match status" value="1"/>
</dbReference>
<evidence type="ECO:0000313" key="3">
    <source>
        <dbReference type="EMBL" id="CAF3555308.1"/>
    </source>
</evidence>
<dbReference type="EMBL" id="CAJNON010000067">
    <property type="protein sequence ID" value="CAF0905839.1"/>
    <property type="molecule type" value="Genomic_DNA"/>
</dbReference>
<dbReference type="AlphaFoldDB" id="A0A813ZY93"/>
<comment type="caution">
    <text evidence="2">The sequence shown here is derived from an EMBL/GenBank/DDBJ whole genome shotgun (WGS) entry which is preliminary data.</text>
</comment>
<feature type="compositionally biased region" description="Polar residues" evidence="1">
    <location>
        <begin position="311"/>
        <end position="320"/>
    </location>
</feature>
<dbReference type="InterPro" id="IPR019188">
    <property type="entry name" value="SNAPC1"/>
</dbReference>
<dbReference type="GO" id="GO:0043565">
    <property type="term" value="F:sequence-specific DNA binding"/>
    <property type="evidence" value="ECO:0007669"/>
    <property type="project" value="TreeGrafter"/>
</dbReference>
<feature type="region of interest" description="Disordered" evidence="1">
    <location>
        <begin position="236"/>
        <end position="275"/>
    </location>
</feature>
<dbReference type="PANTHER" id="PTHR15131">
    <property type="entry name" value="SMALL NUCLEAR RNA ACTIVATING COMPLEX, POLYPEPTIDE 1"/>
    <property type="match status" value="1"/>
</dbReference>
<reference evidence="2" key="1">
    <citation type="submission" date="2021-02" db="EMBL/GenBank/DDBJ databases">
        <authorList>
            <person name="Nowell W R."/>
        </authorList>
    </citation>
    <scope>NUCLEOTIDE SEQUENCE</scope>
</reference>
<gene>
    <name evidence="3" type="ORF">OKA104_LOCUS4304</name>
    <name evidence="2" type="ORF">VCS650_LOCUS9565</name>
</gene>
<evidence type="ECO:0008006" key="5">
    <source>
        <dbReference type="Google" id="ProtNLM"/>
    </source>
</evidence>
<sequence length="345" mass="40219">MAAYYTYNFLPPISSDFDSLLHDFEQESIYDYQTFATVWQKHKLELLFKAADIQPNSFRFFLDDSMTVAAAYLGESWRLPIQLGALYCLFTIYMYQIEEPKVKIRLTIDTWNSFLDQIESSSTVPSDAKTILCKLLNEHAFVMSATRHEMGPRFFTKMNYMKSGKYMRSDVLLSSRLNIDEKLVKMCEETHNLYTKAKDSLIEAYGSVDNLPKEFTSIRANFIEQLKQGLDIDKTDEQPEEEQEQEQEPEPETTIQRRSSIGESRSRIRAKAEMIDRPTTIKDEYVLNDDDITAAADDDDDDDDDEYNKFMSMNKTNVVNEISHKKQKATKSKTTTRRSRKKRNE</sequence>
<evidence type="ECO:0000256" key="1">
    <source>
        <dbReference type="SAM" id="MobiDB-lite"/>
    </source>
</evidence>
<dbReference type="PANTHER" id="PTHR15131:SF3">
    <property type="entry name" value="SNRNA-ACTIVATING PROTEIN COMPLEX SUBUNIT 1"/>
    <property type="match status" value="1"/>
</dbReference>
<dbReference type="GO" id="GO:0042796">
    <property type="term" value="P:snRNA transcription by RNA polymerase III"/>
    <property type="evidence" value="ECO:0007669"/>
    <property type="project" value="TreeGrafter"/>
</dbReference>